<name>A0ABY7EHW0_MYAAR</name>
<accession>A0ABY7EHW0</accession>
<sequence>MDIVGGDENGQIFQVYRLTNVRYEQSQTATGVAGAVSSGYQSGGIQESGAIFPTYAGMSGLHTTGPVVDLSKCCLCQHRNFRASQKPCGHCVCENCCVGHSFQPCKRCGRIVTEVWAMDPTI</sequence>
<organism evidence="1 2">
    <name type="scientific">Mya arenaria</name>
    <name type="common">Soft-shell clam</name>
    <dbReference type="NCBI Taxonomy" id="6604"/>
    <lineage>
        <taxon>Eukaryota</taxon>
        <taxon>Metazoa</taxon>
        <taxon>Spiralia</taxon>
        <taxon>Lophotrochozoa</taxon>
        <taxon>Mollusca</taxon>
        <taxon>Bivalvia</taxon>
        <taxon>Autobranchia</taxon>
        <taxon>Heteroconchia</taxon>
        <taxon>Euheterodonta</taxon>
        <taxon>Imparidentia</taxon>
        <taxon>Neoheterodontei</taxon>
        <taxon>Myida</taxon>
        <taxon>Myoidea</taxon>
        <taxon>Myidae</taxon>
        <taxon>Mya</taxon>
    </lineage>
</organism>
<dbReference type="EMBL" id="CP111017">
    <property type="protein sequence ID" value="WAR07984.1"/>
    <property type="molecule type" value="Genomic_DNA"/>
</dbReference>
<reference evidence="1" key="1">
    <citation type="submission" date="2022-11" db="EMBL/GenBank/DDBJ databases">
        <title>Centuries of genome instability and evolution in soft-shell clam transmissible cancer (bioRxiv).</title>
        <authorList>
            <person name="Hart S.F.M."/>
            <person name="Yonemitsu M.A."/>
            <person name="Giersch R.M."/>
            <person name="Beal B.F."/>
            <person name="Arriagada G."/>
            <person name="Davis B.W."/>
            <person name="Ostrander E.A."/>
            <person name="Goff S.P."/>
            <person name="Metzger M.J."/>
        </authorList>
    </citation>
    <scope>NUCLEOTIDE SEQUENCE</scope>
    <source>
        <strain evidence="1">MELC-2E11</strain>
        <tissue evidence="1">Siphon/mantle</tissue>
    </source>
</reference>
<dbReference type="Proteomes" id="UP001164746">
    <property type="component" value="Chromosome 6"/>
</dbReference>
<evidence type="ECO:0000313" key="2">
    <source>
        <dbReference type="Proteomes" id="UP001164746"/>
    </source>
</evidence>
<keyword evidence="2" id="KW-1185">Reference proteome</keyword>
<proteinExistence type="predicted"/>
<protein>
    <submittedName>
        <fullName evidence="1">Uncharacterized protein</fullName>
    </submittedName>
</protein>
<evidence type="ECO:0000313" key="1">
    <source>
        <dbReference type="EMBL" id="WAR07984.1"/>
    </source>
</evidence>
<gene>
    <name evidence="1" type="ORF">MAR_017942</name>
</gene>